<evidence type="ECO:0000313" key="3">
    <source>
        <dbReference type="EMBL" id="ARU17646.1"/>
    </source>
</evidence>
<dbReference type="OrthoDB" id="7816697at2"/>
<dbReference type="RefSeq" id="WP_066849550.1">
    <property type="nucleotide sequence ID" value="NZ_CP019603.1"/>
</dbReference>
<dbReference type="PANTHER" id="PTHR43244">
    <property type="match status" value="1"/>
</dbReference>
<gene>
    <name evidence="3" type="ORF">A9D14_14795</name>
    <name evidence="4" type="ORF">H4O24_18530</name>
</gene>
<dbReference type="STRING" id="450378.GCA_001661675_02973"/>
<name>A0A1Z1FFY6_9SPHN</name>
<geneLocation type="plasmid" evidence="4 6">
    <name>plas1</name>
</geneLocation>
<geneLocation type="plasmid" evidence="5">
    <name>pcme4a9i</name>
</geneLocation>
<evidence type="ECO:0000313" key="5">
    <source>
        <dbReference type="Proteomes" id="UP000195807"/>
    </source>
</evidence>
<feature type="domain" description="Luciferase-like" evidence="2">
    <location>
        <begin position="12"/>
        <end position="307"/>
    </location>
</feature>
<dbReference type="Proteomes" id="UP000515297">
    <property type="component" value="Plasmid plas1"/>
</dbReference>
<dbReference type="Gene3D" id="3.20.20.30">
    <property type="entry name" value="Luciferase-like domain"/>
    <property type="match status" value="1"/>
</dbReference>
<keyword evidence="1" id="KW-0560">Oxidoreductase</keyword>
<evidence type="ECO:0000313" key="6">
    <source>
        <dbReference type="Proteomes" id="UP000515297"/>
    </source>
</evidence>
<keyword evidence="3" id="KW-0614">Plasmid</keyword>
<dbReference type="InterPro" id="IPR011251">
    <property type="entry name" value="Luciferase-like_dom"/>
</dbReference>
<dbReference type="Proteomes" id="UP000195807">
    <property type="component" value="Plasmid pCME4A9I"/>
</dbReference>
<dbReference type="InterPro" id="IPR050564">
    <property type="entry name" value="F420-G6PD/mer"/>
</dbReference>
<reference evidence="3 5" key="1">
    <citation type="submission" date="2017-01" db="EMBL/GenBank/DDBJ databases">
        <title>Complete genome sequence of esterase-producing bacterium Croceicoccus marinus E4A9.</title>
        <authorList>
            <person name="Wu Y.-H."/>
            <person name="Cheng H."/>
            <person name="Xu L."/>
            <person name="Huo Y.-Y."/>
            <person name="Wang C.-S."/>
            <person name="Xu X.-W."/>
        </authorList>
    </citation>
    <scope>NUCLEOTIDE SEQUENCE [LARGE SCALE GENOMIC DNA]</scope>
    <source>
        <strain evidence="3 5">E4A9</strain>
        <plasmid evidence="3">pCME4A9I</plasmid>
        <plasmid evidence="5">Plasmid pcme4a9i</plasmid>
    </source>
</reference>
<geneLocation type="plasmid" evidence="3">
    <name>pCME4A9I</name>
</geneLocation>
<organism evidence="3 5">
    <name type="scientific">Croceicoccus marinus</name>
    <dbReference type="NCBI Taxonomy" id="450378"/>
    <lineage>
        <taxon>Bacteria</taxon>
        <taxon>Pseudomonadati</taxon>
        <taxon>Pseudomonadota</taxon>
        <taxon>Alphaproteobacteria</taxon>
        <taxon>Sphingomonadales</taxon>
        <taxon>Erythrobacteraceae</taxon>
        <taxon>Croceicoccus</taxon>
    </lineage>
</organism>
<dbReference type="EMBL" id="CP019603">
    <property type="protein sequence ID" value="ARU17646.1"/>
    <property type="molecule type" value="Genomic_DNA"/>
</dbReference>
<evidence type="ECO:0000313" key="4">
    <source>
        <dbReference type="EMBL" id="QNE07031.1"/>
    </source>
</evidence>
<sequence>MKLGICSMWGTSLDLFRSEVRLAAELDYDLVTVGDSPAGWHEMVTSMTLAALEAPKARIGSLVTSPFMRHPLVAASAFATIDKLTGGRAVMGFATGGSTVLAVGRAPATQKEVRAELVALRQLFAGEEIEWEGRPVKSLRFARKVPIYYSAFGPKALALAGELADGAILFAGDQSLDALEQRIAELRVAAARAGRDADALDIWVTSYISVREHRQQAIDDLKAFIAVNAMAFRTPETLAMLPDNVRPLVQAFQARYDPSEHVVVGGRNVRLMDEMGLTEFLQDFDTIAGPEDHVAGVMARMEAMGVSTLIAALPGHADPLTTIRGLAAARKRM</sequence>
<dbReference type="GO" id="GO:0016705">
    <property type="term" value="F:oxidoreductase activity, acting on paired donors, with incorporation or reduction of molecular oxygen"/>
    <property type="evidence" value="ECO:0007669"/>
    <property type="project" value="InterPro"/>
</dbReference>
<keyword evidence="5" id="KW-1185">Reference proteome</keyword>
<evidence type="ECO:0000259" key="2">
    <source>
        <dbReference type="Pfam" id="PF00296"/>
    </source>
</evidence>
<dbReference type="InterPro" id="IPR036661">
    <property type="entry name" value="Luciferase-like_sf"/>
</dbReference>
<dbReference type="Pfam" id="PF00296">
    <property type="entry name" value="Bac_luciferase"/>
    <property type="match status" value="1"/>
</dbReference>
<evidence type="ECO:0000256" key="1">
    <source>
        <dbReference type="ARBA" id="ARBA00023002"/>
    </source>
</evidence>
<accession>A0A1Z1FFY6</accession>
<dbReference type="EMBL" id="CP060053">
    <property type="protein sequence ID" value="QNE07031.1"/>
    <property type="molecule type" value="Genomic_DNA"/>
</dbReference>
<protein>
    <submittedName>
        <fullName evidence="4">LLM class flavin-dependent oxidoreductase</fullName>
    </submittedName>
    <submittedName>
        <fullName evidence="3">Methylene-tetrahydromethanopterin reductase</fullName>
    </submittedName>
</protein>
<dbReference type="SUPFAM" id="SSF51679">
    <property type="entry name" value="Bacterial luciferase-like"/>
    <property type="match status" value="1"/>
</dbReference>
<proteinExistence type="predicted"/>
<reference evidence="4 6" key="2">
    <citation type="submission" date="2020-08" db="EMBL/GenBank/DDBJ databases">
        <authorList>
            <person name="Liu G."/>
            <person name="Sun C."/>
        </authorList>
    </citation>
    <scope>NUCLEOTIDE SEQUENCE [LARGE SCALE GENOMIC DNA]</scope>
    <source>
        <strain evidence="4 6">OT19</strain>
        <plasmid evidence="4 6">plas1</plasmid>
    </source>
</reference>
<dbReference type="KEGG" id="cman:A9D14_14795"/>
<dbReference type="AlphaFoldDB" id="A0A1Z1FFY6"/>
<dbReference type="PANTHER" id="PTHR43244:SF1">
    <property type="entry name" value="5,10-METHYLENETETRAHYDROMETHANOPTERIN REDUCTASE"/>
    <property type="match status" value="1"/>
</dbReference>